<dbReference type="Proteomes" id="UP001431209">
    <property type="component" value="Unassembled WGS sequence"/>
</dbReference>
<gene>
    <name evidence="1" type="ORF">AKO1_005256</name>
</gene>
<name>A0AAW2YJY0_9EUKA</name>
<keyword evidence="2" id="KW-1185">Reference proteome</keyword>
<dbReference type="AlphaFoldDB" id="A0AAW2YJY0"/>
<organism evidence="1 2">
    <name type="scientific">Acrasis kona</name>
    <dbReference type="NCBI Taxonomy" id="1008807"/>
    <lineage>
        <taxon>Eukaryota</taxon>
        <taxon>Discoba</taxon>
        <taxon>Heterolobosea</taxon>
        <taxon>Tetramitia</taxon>
        <taxon>Eutetramitia</taxon>
        <taxon>Acrasidae</taxon>
        <taxon>Acrasis</taxon>
    </lineage>
</organism>
<evidence type="ECO:0000313" key="1">
    <source>
        <dbReference type="EMBL" id="KAL0477328.1"/>
    </source>
</evidence>
<accession>A0AAW2YJY0</accession>
<dbReference type="EMBL" id="JAOPGA020000166">
    <property type="protein sequence ID" value="KAL0477328.1"/>
    <property type="molecule type" value="Genomic_DNA"/>
</dbReference>
<reference evidence="1 2" key="1">
    <citation type="submission" date="2024-03" db="EMBL/GenBank/DDBJ databases">
        <title>The Acrasis kona genome and developmental transcriptomes reveal deep origins of eukaryotic multicellular pathways.</title>
        <authorList>
            <person name="Sheikh S."/>
            <person name="Fu C.-J."/>
            <person name="Brown M.W."/>
            <person name="Baldauf S.L."/>
        </authorList>
    </citation>
    <scope>NUCLEOTIDE SEQUENCE [LARGE SCALE GENOMIC DNA]</scope>
    <source>
        <strain evidence="1 2">ATCC MYA-3509</strain>
    </source>
</reference>
<protein>
    <submittedName>
        <fullName evidence="1">Ccdc33</fullName>
    </submittedName>
</protein>
<evidence type="ECO:0000313" key="2">
    <source>
        <dbReference type="Proteomes" id="UP001431209"/>
    </source>
</evidence>
<sequence>MEPSTIIDQVDDIIAYNNKATNKVRRHADVYEELESLKETIELSRHEDKEVQQIERIMVEPQPFPSNPVILGPSFIANENITFM</sequence>
<comment type="caution">
    <text evidence="1">The sequence shown here is derived from an EMBL/GenBank/DDBJ whole genome shotgun (WGS) entry which is preliminary data.</text>
</comment>
<proteinExistence type="predicted"/>